<proteinExistence type="inferred from homology"/>
<dbReference type="OrthoDB" id="430207at2759"/>
<dbReference type="Proteomes" id="UP000069272">
    <property type="component" value="Chromosome 2R"/>
</dbReference>
<reference evidence="8" key="2">
    <citation type="submission" date="2022-08" db="UniProtKB">
        <authorList>
            <consortium name="EnsemblMetazoa"/>
        </authorList>
    </citation>
    <scope>IDENTIFICATION</scope>
    <source>
        <strain evidence="8">STECLA/ALBI9_A</strain>
    </source>
</reference>
<evidence type="ECO:0000313" key="9">
    <source>
        <dbReference type="Proteomes" id="UP000069272"/>
    </source>
</evidence>
<sequence length="202" mass="22366">MSLSSLYKRALVRYPVLVQSVQSGLLMGAGDVIAQGFIERKDWKSFDGVRAAKFFAIGFCVGGPGLRKWYGVLDRHIGSSGGSKAVTTLKKVALDQLIFAPIFLGTLIGTIGVLQGNNLREIKRKLNHEYTDILLTNYYVWPWVQLANFYLVPLNYQVLLVQSVAVFWNTYLSWKTNQGEPSKATLALAHDPITPGDDKAAT</sequence>
<dbReference type="GO" id="GO:1901858">
    <property type="term" value="P:regulation of mitochondrial DNA metabolic process"/>
    <property type="evidence" value="ECO:0007669"/>
    <property type="project" value="TreeGrafter"/>
</dbReference>
<dbReference type="EnsemblMetazoa" id="AALB003455-RA">
    <property type="protein sequence ID" value="AALB003455-PA"/>
    <property type="gene ID" value="AALB003455"/>
</dbReference>
<keyword evidence="9" id="KW-1185">Reference proteome</keyword>
<evidence type="ECO:0000256" key="5">
    <source>
        <dbReference type="ARBA" id="ARBA00023136"/>
    </source>
</evidence>
<evidence type="ECO:0000256" key="4">
    <source>
        <dbReference type="ARBA" id="ARBA00022989"/>
    </source>
</evidence>
<dbReference type="GO" id="GO:0015267">
    <property type="term" value="F:channel activity"/>
    <property type="evidence" value="ECO:0007669"/>
    <property type="project" value="TreeGrafter"/>
</dbReference>
<comment type="similarity">
    <text evidence="2 7">Belongs to the peroxisomal membrane protein PXMP2/4 family.</text>
</comment>
<dbReference type="RefSeq" id="XP_035796011.1">
    <property type="nucleotide sequence ID" value="XM_035940118.1"/>
</dbReference>
<dbReference type="GO" id="GO:0016020">
    <property type="term" value="C:membrane"/>
    <property type="evidence" value="ECO:0007669"/>
    <property type="project" value="UniProtKB-SubCell"/>
</dbReference>
<dbReference type="GeneID" id="118468859"/>
<dbReference type="KEGG" id="aali:118468859"/>
<evidence type="ECO:0000256" key="2">
    <source>
        <dbReference type="ARBA" id="ARBA00006824"/>
    </source>
</evidence>
<dbReference type="CTD" id="4358"/>
<dbReference type="PANTHER" id="PTHR11266:SF17">
    <property type="entry name" value="PROTEIN MPV17"/>
    <property type="match status" value="1"/>
</dbReference>
<protein>
    <recommendedName>
        <fullName evidence="6">Mitochondrial inner membrane protein Mpv17</fullName>
    </recommendedName>
</protein>
<dbReference type="STRING" id="7167.A0A182FAC6"/>
<dbReference type="AlphaFoldDB" id="A0A182FAC6"/>
<dbReference type="VEuPathDB" id="VectorBase:AALB003455"/>
<evidence type="ECO:0000256" key="1">
    <source>
        <dbReference type="ARBA" id="ARBA00004141"/>
    </source>
</evidence>
<dbReference type="RefSeq" id="XP_035796010.1">
    <property type="nucleotide sequence ID" value="XM_035940117.1"/>
</dbReference>
<dbReference type="GO" id="GO:0005739">
    <property type="term" value="C:mitochondrion"/>
    <property type="evidence" value="ECO:0007669"/>
    <property type="project" value="TreeGrafter"/>
</dbReference>
<dbReference type="PANTHER" id="PTHR11266">
    <property type="entry name" value="PEROXISOMAL MEMBRANE PROTEIN 2, PXMP2 MPV17"/>
    <property type="match status" value="1"/>
</dbReference>
<comment type="subcellular location">
    <subcellularLocation>
        <location evidence="1">Membrane</location>
        <topology evidence="1">Multi-pass membrane protein</topology>
    </subcellularLocation>
</comment>
<comment type="caution">
    <text evidence="7">Lacks conserved residue(s) required for the propagation of feature annotation.</text>
</comment>
<name>A0A182FAC6_ANOAL</name>
<dbReference type="InterPro" id="IPR007248">
    <property type="entry name" value="Mpv17_PMP22"/>
</dbReference>
<organism evidence="8 9">
    <name type="scientific">Anopheles albimanus</name>
    <name type="common">New world malaria mosquito</name>
    <dbReference type="NCBI Taxonomy" id="7167"/>
    <lineage>
        <taxon>Eukaryota</taxon>
        <taxon>Metazoa</taxon>
        <taxon>Ecdysozoa</taxon>
        <taxon>Arthropoda</taxon>
        <taxon>Hexapoda</taxon>
        <taxon>Insecta</taxon>
        <taxon>Pterygota</taxon>
        <taxon>Neoptera</taxon>
        <taxon>Endopterygota</taxon>
        <taxon>Diptera</taxon>
        <taxon>Nematocera</taxon>
        <taxon>Culicoidea</taxon>
        <taxon>Culicidae</taxon>
        <taxon>Anophelinae</taxon>
        <taxon>Anopheles</taxon>
    </lineage>
</organism>
<dbReference type="Pfam" id="PF04117">
    <property type="entry name" value="Mpv17_PMP22"/>
    <property type="match status" value="1"/>
</dbReference>
<keyword evidence="3 7" id="KW-0812">Transmembrane</keyword>
<dbReference type="VEuPathDB" id="VectorBase:AALB20_036922"/>
<evidence type="ECO:0000313" key="8">
    <source>
        <dbReference type="EnsemblMetazoa" id="AALB003455-PA"/>
    </source>
</evidence>
<evidence type="ECO:0000256" key="7">
    <source>
        <dbReference type="RuleBase" id="RU363053"/>
    </source>
</evidence>
<reference evidence="8 9" key="1">
    <citation type="journal article" date="2017" name="G3 (Bethesda)">
        <title>The Physical Genome Mapping of Anopheles albimanus Corrected Scaffold Misassemblies and Identified Interarm Rearrangements in Genus Anopheles.</title>
        <authorList>
            <person name="Artemov G.N."/>
            <person name="Peery A.N."/>
            <person name="Jiang X."/>
            <person name="Tu Z."/>
            <person name="Stegniy V.N."/>
            <person name="Sharakhova M.V."/>
            <person name="Sharakhov I.V."/>
        </authorList>
    </citation>
    <scope>NUCLEOTIDE SEQUENCE [LARGE SCALE GENOMIC DNA]</scope>
    <source>
        <strain evidence="8 9">ALBI9_A</strain>
    </source>
</reference>
<feature type="transmembrane region" description="Helical" evidence="7">
    <location>
        <begin position="97"/>
        <end position="116"/>
    </location>
</feature>
<evidence type="ECO:0000256" key="6">
    <source>
        <dbReference type="ARBA" id="ARBA00049743"/>
    </source>
</evidence>
<evidence type="ECO:0000256" key="3">
    <source>
        <dbReference type="ARBA" id="ARBA00022692"/>
    </source>
</evidence>
<accession>A0A182FAC6</accession>
<keyword evidence="4 7" id="KW-1133">Transmembrane helix</keyword>
<keyword evidence="5 7" id="KW-0472">Membrane</keyword>